<dbReference type="RefSeq" id="WP_147921909.1">
    <property type="nucleotide sequence ID" value="NZ_VRTY01000038.1"/>
</dbReference>
<accession>A0A5C8K964</accession>
<protein>
    <submittedName>
        <fullName evidence="1">Uncharacterized protein</fullName>
    </submittedName>
</protein>
<keyword evidence="2" id="KW-1185">Reference proteome</keyword>
<dbReference type="OrthoDB" id="660065at2"/>
<dbReference type="AlphaFoldDB" id="A0A5C8K964"/>
<reference evidence="1 2" key="1">
    <citation type="submission" date="2019-08" db="EMBL/GenBank/DDBJ databases">
        <authorList>
            <person name="Shi S."/>
        </authorList>
    </citation>
    <scope>NUCLEOTIDE SEQUENCE [LARGE SCALE GENOMIC DNA]</scope>
    <source>
        <strain evidence="1 2">GY10130</strain>
    </source>
</reference>
<comment type="caution">
    <text evidence="1">The sequence shown here is derived from an EMBL/GenBank/DDBJ whole genome shotgun (WGS) entry which is preliminary data.</text>
</comment>
<gene>
    <name evidence="1" type="ORF">FVR03_11555</name>
</gene>
<organism evidence="1 2">
    <name type="scientific">Pontibacter qinzhouensis</name>
    <dbReference type="NCBI Taxonomy" id="2603253"/>
    <lineage>
        <taxon>Bacteria</taxon>
        <taxon>Pseudomonadati</taxon>
        <taxon>Bacteroidota</taxon>
        <taxon>Cytophagia</taxon>
        <taxon>Cytophagales</taxon>
        <taxon>Hymenobacteraceae</taxon>
        <taxon>Pontibacter</taxon>
    </lineage>
</organism>
<evidence type="ECO:0000313" key="1">
    <source>
        <dbReference type="EMBL" id="TXK45935.1"/>
    </source>
</evidence>
<evidence type="ECO:0000313" key="2">
    <source>
        <dbReference type="Proteomes" id="UP000321926"/>
    </source>
</evidence>
<proteinExistence type="predicted"/>
<name>A0A5C8K964_9BACT</name>
<dbReference type="EMBL" id="VRTY01000038">
    <property type="protein sequence ID" value="TXK45935.1"/>
    <property type="molecule type" value="Genomic_DNA"/>
</dbReference>
<dbReference type="Proteomes" id="UP000321926">
    <property type="component" value="Unassembled WGS sequence"/>
</dbReference>
<sequence>MKPIRWIFVLLLFSAFQCSEDEVILPATTPAPVTQFTMPERASLGEPVTIEVFFTVNNGCGRFGEFSESRSGNTFTIAVHPVYVGEACTMDMPTRKANYTFIPTIKGTYTFRFWQAQDQYVTRTITIE</sequence>